<dbReference type="EMBL" id="JF429415">
    <property type="protein sequence ID" value="AEQ20565.1"/>
    <property type="molecule type" value="Genomic_DNA"/>
</dbReference>
<name>G4WVW3_9BACT</name>
<organism evidence="1">
    <name type="scientific">uncultured bacterium CSLD10</name>
    <dbReference type="NCBI Taxonomy" id="1091573"/>
    <lineage>
        <taxon>Bacteria</taxon>
        <taxon>environmental samples</taxon>
    </lineage>
</organism>
<reference evidence="1" key="1">
    <citation type="journal article" date="2004" name="Appl. Environ. Microbiol.">
        <title>Long-chain N-acyltyrosine synthases from environmental DNA.</title>
        <authorList>
            <person name="Brady S.F."/>
            <person name="Chao C.J."/>
            <person name="Clardy J."/>
        </authorList>
    </citation>
    <scope>NUCLEOTIDE SEQUENCE</scope>
</reference>
<sequence length="342" mass="38002">MSNTLRLVTFLLAFMVWIIPGVSKSGKAGIAESGHNAKAALWRDPTDIASLDLIYGSGGADHQPREPFTFIQEDMEGSNPKLDVRDQNGVKWKVKLGAEARPEVAASRLVWAAGYFTTEDYFLEDLHVQGLPAHLHRGQDLVGPHGALHNVRLKRPMKGQEKLGNWRWGSNPFVGTRELNGLRVLMALINNWDLKDSNNAIYQAKQEDEPGKPEQIYLVSDLGASFGTTGFTLSVEASRGNLDAYKRSKFISNVTSGYVDFGVPSRPTLIETFDLPMFIHRVDLRWIGRHVSRADAKWMGQVLGQLSQEQIRDAFRAAGYSAPEVNEFAMVVQGRIAELNAL</sequence>
<proteinExistence type="predicted"/>
<evidence type="ECO:0000313" key="1">
    <source>
        <dbReference type="EMBL" id="AEQ20565.1"/>
    </source>
</evidence>
<accession>G4WVW3</accession>
<reference evidence="1" key="2">
    <citation type="journal article" date="2011" name="J. Bacteriol.">
        <title>Long-chain N-acyl amino acid synthases are linked to the putative PEP-CTERM/exosortase protein-sorting system in Gram-negative bacteria.</title>
        <authorList>
            <person name="Craig J.W."/>
            <person name="Cherry M.A."/>
            <person name="Brady S.F."/>
        </authorList>
    </citation>
    <scope>NUCLEOTIDE SEQUENCE</scope>
</reference>
<protein>
    <submittedName>
        <fullName evidence="1">Uncharacterized protein</fullName>
    </submittedName>
</protein>
<dbReference type="AlphaFoldDB" id="G4WVW3"/>